<dbReference type="InterPro" id="IPR050090">
    <property type="entry name" value="Tyrosine_recombinase_XerCD"/>
</dbReference>
<evidence type="ECO:0000256" key="1">
    <source>
        <dbReference type="ARBA" id="ARBA00008857"/>
    </source>
</evidence>
<accession>A0A934UL44</accession>
<proteinExistence type="inferred from homology"/>
<gene>
    <name evidence="7" type="ORF">I5M07_15185</name>
</gene>
<keyword evidence="8" id="KW-1185">Reference proteome</keyword>
<keyword evidence="4" id="KW-0233">DNA recombination</keyword>
<dbReference type="InterPro" id="IPR011010">
    <property type="entry name" value="DNA_brk_join_enz"/>
</dbReference>
<protein>
    <recommendedName>
        <fullName evidence="6">Core-binding (CB) domain-containing protein</fullName>
    </recommendedName>
</protein>
<dbReference type="Gene3D" id="1.10.443.10">
    <property type="entry name" value="Intergrase catalytic core"/>
    <property type="match status" value="1"/>
</dbReference>
<sequence>MNKLVLPKNKYKGIKIYCKKCKVDNPRCKHFDSFSYRVRVHIPGTQKRIRSKVLKSKVYSDAVIEAINFEKYLIATNYQTIVVDSSHGNDYSVVDAIIKYNHYLNGESEYAQFKKNVTDEHRKELIRFCKYFAQSLKKSKNIESTRIIDVTRQDVSDFYLWADNHYSPKTFNKCLNGVKSFFEFLIDIEEIEMKNPFRKYSRKHIRKANIDSVTREEFKAILKAVDTYDPVLVLGGRGERKNMFKPYLKDGFRLFLLTGGRREEIVDLKWSDIYESVSGVKFFRIQNLKVARSRNIDGLYKYIPINSDLFDLLMEMGFHEKKHTDDYILEPERKVQSKTIMDSLSKSFTHYKNGAGIKKEISLKNLRKTYITWVHQVMQKETGLLTSHSTTKVLESYYIDPQILSVVEKGAVEIKIFGEDSSL</sequence>
<evidence type="ECO:0000256" key="2">
    <source>
        <dbReference type="ARBA" id="ARBA00022908"/>
    </source>
</evidence>
<dbReference type="InterPro" id="IPR044068">
    <property type="entry name" value="CB"/>
</dbReference>
<dbReference type="PROSITE" id="PS51900">
    <property type="entry name" value="CB"/>
    <property type="match status" value="1"/>
</dbReference>
<name>A0A934UL44_9FLAO</name>
<dbReference type="EMBL" id="JAEHFV010000009">
    <property type="protein sequence ID" value="MBK0371174.1"/>
    <property type="molecule type" value="Genomic_DNA"/>
</dbReference>
<evidence type="ECO:0000313" key="8">
    <source>
        <dbReference type="Proteomes" id="UP000609172"/>
    </source>
</evidence>
<dbReference type="GO" id="GO:0003677">
    <property type="term" value="F:DNA binding"/>
    <property type="evidence" value="ECO:0007669"/>
    <property type="project" value="UniProtKB-UniRule"/>
</dbReference>
<dbReference type="AlphaFoldDB" id="A0A934UL44"/>
<dbReference type="GO" id="GO:0015074">
    <property type="term" value="P:DNA integration"/>
    <property type="evidence" value="ECO:0007669"/>
    <property type="project" value="UniProtKB-KW"/>
</dbReference>
<evidence type="ECO:0000259" key="6">
    <source>
        <dbReference type="PROSITE" id="PS51900"/>
    </source>
</evidence>
<dbReference type="Proteomes" id="UP000609172">
    <property type="component" value="Unassembled WGS sequence"/>
</dbReference>
<reference evidence="7" key="1">
    <citation type="submission" date="2020-12" db="EMBL/GenBank/DDBJ databases">
        <title>Bacterial novel species Flavobacterium sp. SE-1-e isolated from soil.</title>
        <authorList>
            <person name="Jung H.-Y."/>
        </authorList>
    </citation>
    <scope>NUCLEOTIDE SEQUENCE</scope>
    <source>
        <strain evidence="7">SE-1-e</strain>
    </source>
</reference>
<dbReference type="PANTHER" id="PTHR30349">
    <property type="entry name" value="PHAGE INTEGRASE-RELATED"/>
    <property type="match status" value="1"/>
</dbReference>
<organism evidence="7 8">
    <name type="scientific">Flavobacterium agrisoli</name>
    <dbReference type="NCBI Taxonomy" id="2793066"/>
    <lineage>
        <taxon>Bacteria</taxon>
        <taxon>Pseudomonadati</taxon>
        <taxon>Bacteroidota</taxon>
        <taxon>Flavobacteriia</taxon>
        <taxon>Flavobacteriales</taxon>
        <taxon>Flavobacteriaceae</taxon>
        <taxon>Flavobacterium</taxon>
    </lineage>
</organism>
<dbReference type="GO" id="GO:0006310">
    <property type="term" value="P:DNA recombination"/>
    <property type="evidence" value="ECO:0007669"/>
    <property type="project" value="UniProtKB-KW"/>
</dbReference>
<dbReference type="InterPro" id="IPR013762">
    <property type="entry name" value="Integrase-like_cat_sf"/>
</dbReference>
<dbReference type="PANTHER" id="PTHR30349:SF41">
    <property type="entry name" value="INTEGRASE_RECOMBINASE PROTEIN MJ0367-RELATED"/>
    <property type="match status" value="1"/>
</dbReference>
<evidence type="ECO:0000313" key="7">
    <source>
        <dbReference type="EMBL" id="MBK0371174.1"/>
    </source>
</evidence>
<comment type="similarity">
    <text evidence="1">Belongs to the 'phage' integrase family.</text>
</comment>
<feature type="domain" description="Core-binding (CB)" evidence="6">
    <location>
        <begin position="91"/>
        <end position="186"/>
    </location>
</feature>
<evidence type="ECO:0000256" key="5">
    <source>
        <dbReference type="PROSITE-ProRule" id="PRU01248"/>
    </source>
</evidence>
<dbReference type="RefSeq" id="WP_200107298.1">
    <property type="nucleotide sequence ID" value="NZ_JAEHFV010000009.1"/>
</dbReference>
<evidence type="ECO:0000256" key="4">
    <source>
        <dbReference type="ARBA" id="ARBA00023172"/>
    </source>
</evidence>
<dbReference type="SUPFAM" id="SSF56349">
    <property type="entry name" value="DNA breaking-rejoining enzymes"/>
    <property type="match status" value="1"/>
</dbReference>
<evidence type="ECO:0000256" key="3">
    <source>
        <dbReference type="ARBA" id="ARBA00023125"/>
    </source>
</evidence>
<comment type="caution">
    <text evidence="7">The sequence shown here is derived from an EMBL/GenBank/DDBJ whole genome shotgun (WGS) entry which is preliminary data.</text>
</comment>
<dbReference type="Gene3D" id="1.10.150.130">
    <property type="match status" value="1"/>
</dbReference>
<keyword evidence="3 5" id="KW-0238">DNA-binding</keyword>
<dbReference type="InterPro" id="IPR010998">
    <property type="entry name" value="Integrase_recombinase_N"/>
</dbReference>
<keyword evidence="2" id="KW-0229">DNA integration</keyword>